<comment type="caution">
    <text evidence="3">The sequence shown here is derived from an EMBL/GenBank/DDBJ whole genome shotgun (WGS) entry which is preliminary data.</text>
</comment>
<dbReference type="Gene3D" id="2.30.42.10">
    <property type="match status" value="1"/>
</dbReference>
<dbReference type="Pfam" id="PF03572">
    <property type="entry name" value="Peptidase_S41"/>
    <property type="match status" value="1"/>
</dbReference>
<dbReference type="InterPro" id="IPR036034">
    <property type="entry name" value="PDZ_sf"/>
</dbReference>
<dbReference type="GO" id="GO:0006508">
    <property type="term" value="P:proteolysis"/>
    <property type="evidence" value="ECO:0007669"/>
    <property type="project" value="InterPro"/>
</dbReference>
<feature type="chain" id="PRO_5015477169" evidence="1">
    <location>
        <begin position="20"/>
        <end position="467"/>
    </location>
</feature>
<dbReference type="InterPro" id="IPR005151">
    <property type="entry name" value="Tail-specific_protease"/>
</dbReference>
<evidence type="ECO:0000313" key="3">
    <source>
        <dbReference type="EMBL" id="PVW14736.1"/>
    </source>
</evidence>
<dbReference type="SUPFAM" id="SSF50156">
    <property type="entry name" value="PDZ domain-like"/>
    <property type="match status" value="1"/>
</dbReference>
<dbReference type="InterPro" id="IPR029045">
    <property type="entry name" value="ClpP/crotonase-like_dom_sf"/>
</dbReference>
<dbReference type="InterPro" id="IPR041613">
    <property type="entry name" value="Pept_S41_N"/>
</dbReference>
<dbReference type="GO" id="GO:0004175">
    <property type="term" value="F:endopeptidase activity"/>
    <property type="evidence" value="ECO:0007669"/>
    <property type="project" value="TreeGrafter"/>
</dbReference>
<protein>
    <submittedName>
        <fullName evidence="3">Peptidase S41</fullName>
    </submittedName>
</protein>
<proteinExistence type="predicted"/>
<dbReference type="Proteomes" id="UP000245962">
    <property type="component" value="Unassembled WGS sequence"/>
</dbReference>
<dbReference type="OrthoDB" id="7168509at2"/>
<dbReference type="GO" id="GO:0008236">
    <property type="term" value="F:serine-type peptidase activity"/>
    <property type="evidence" value="ECO:0007669"/>
    <property type="project" value="InterPro"/>
</dbReference>
<dbReference type="Gene3D" id="3.30.750.170">
    <property type="match status" value="1"/>
</dbReference>
<organism evidence="3 4">
    <name type="scientific">Marixanthomonas spongiae</name>
    <dbReference type="NCBI Taxonomy" id="2174845"/>
    <lineage>
        <taxon>Bacteria</taxon>
        <taxon>Pseudomonadati</taxon>
        <taxon>Bacteroidota</taxon>
        <taxon>Flavobacteriia</taxon>
        <taxon>Flavobacteriales</taxon>
        <taxon>Flavobacteriaceae</taxon>
        <taxon>Marixanthomonas</taxon>
    </lineage>
</organism>
<dbReference type="PANTHER" id="PTHR32060:SF22">
    <property type="entry name" value="CARBOXYL-TERMINAL-PROCESSING PEPTIDASE 3, CHLOROPLASTIC"/>
    <property type="match status" value="1"/>
</dbReference>
<reference evidence="3 4" key="1">
    <citation type="submission" date="2018-04" db="EMBL/GenBank/DDBJ databases">
        <title>Marixanthomonas spongiae HN-E44 sp. nov., isolated from a marine sponge.</title>
        <authorList>
            <person name="Luo L."/>
            <person name="Zhuang L."/>
        </authorList>
    </citation>
    <scope>NUCLEOTIDE SEQUENCE [LARGE SCALE GENOMIC DNA]</scope>
    <source>
        <strain evidence="3 4">HN-E44</strain>
    </source>
</reference>
<sequence>MKKKLILLLLIVATLFTSCFEDSDDNPRTASQLEIQDFIYRGLNFFYLYKADKPELADDAFANEQELNNFLSSYDSPESLFDFLTVPQDRFSILVDDYIELENALSGVSKSNGMEFGLVRYPNNPTNVFGYVRYVLPNTDAETKGLQRGDIFNSIDGQQLNENNFNALLSQDSYTIGLATFDGTNVNSTGETASLTKTQYTENPVYIAKTLDVQGQKIGYVMYNSFTRDFDNDLNAAFGSLQADGVTDLVLDLRYNGGGAVETAVDLAGMITGQFNGELFYTEQWNPDRQEEYAENGLFNAAISDGSAINSLGLTTVYILTTGRTASASELVINGLDPYINVVQIGQNTTGKFQASFLLYDAPAPGFRRSQANPDHTYAMLPLVFKTANAVGNTDYVDGLTPDIAIDEDYANLGILGDVNEPFLATALSEIVPGFPKPASRGSFNELEEISESKANSPLHQIMLAEH</sequence>
<evidence type="ECO:0000259" key="2">
    <source>
        <dbReference type="SMART" id="SM00245"/>
    </source>
</evidence>
<name>A0A2U0I0V6_9FLAO</name>
<dbReference type="SUPFAM" id="SSF52096">
    <property type="entry name" value="ClpP/crotonase"/>
    <property type="match status" value="1"/>
</dbReference>
<gene>
    <name evidence="3" type="ORF">DDV96_09480</name>
</gene>
<evidence type="ECO:0000313" key="4">
    <source>
        <dbReference type="Proteomes" id="UP000245962"/>
    </source>
</evidence>
<dbReference type="SMART" id="SM00245">
    <property type="entry name" value="TSPc"/>
    <property type="match status" value="1"/>
</dbReference>
<dbReference type="CDD" id="cd07561">
    <property type="entry name" value="Peptidase_S41_CPP_like"/>
    <property type="match status" value="1"/>
</dbReference>
<accession>A0A2U0I0V6</accession>
<feature type="domain" description="Tail specific protease" evidence="2">
    <location>
        <begin position="188"/>
        <end position="407"/>
    </location>
</feature>
<keyword evidence="1" id="KW-0732">Signal</keyword>
<keyword evidence="4" id="KW-1185">Reference proteome</keyword>
<dbReference type="PROSITE" id="PS51257">
    <property type="entry name" value="PROKAR_LIPOPROTEIN"/>
    <property type="match status" value="1"/>
</dbReference>
<dbReference type="EMBL" id="QEHR01000005">
    <property type="protein sequence ID" value="PVW14736.1"/>
    <property type="molecule type" value="Genomic_DNA"/>
</dbReference>
<dbReference type="AlphaFoldDB" id="A0A2U0I0V6"/>
<dbReference type="PANTHER" id="PTHR32060">
    <property type="entry name" value="TAIL-SPECIFIC PROTEASE"/>
    <property type="match status" value="1"/>
</dbReference>
<evidence type="ECO:0000256" key="1">
    <source>
        <dbReference type="SAM" id="SignalP"/>
    </source>
</evidence>
<feature type="signal peptide" evidence="1">
    <location>
        <begin position="1"/>
        <end position="19"/>
    </location>
</feature>
<dbReference type="Gene3D" id="3.90.226.10">
    <property type="entry name" value="2-enoyl-CoA Hydratase, Chain A, domain 1"/>
    <property type="match status" value="1"/>
</dbReference>
<dbReference type="RefSeq" id="WP_116694512.1">
    <property type="nucleotide sequence ID" value="NZ_QEHR01000005.1"/>
</dbReference>
<dbReference type="Pfam" id="PF18294">
    <property type="entry name" value="Pept_S41_N"/>
    <property type="match status" value="1"/>
</dbReference>